<dbReference type="OrthoDB" id="9133933at2"/>
<evidence type="ECO:0000256" key="1">
    <source>
        <dbReference type="SAM" id="MobiDB-lite"/>
    </source>
</evidence>
<sequence length="93" mass="10012">MKSLVAALVVASCAFVSSFSFAQQIPGTTRTEVRAQLACAQQRGLMRLPKNSYPSKMPEMNCDTSGSGPAMTGNAEAGAPIRQQRNQGLYRHH</sequence>
<proteinExistence type="predicted"/>
<feature type="signal peptide" evidence="2">
    <location>
        <begin position="1"/>
        <end position="22"/>
    </location>
</feature>
<protein>
    <recommendedName>
        <fullName evidence="5">DUF4148 domain-containing protein</fullName>
    </recommendedName>
</protein>
<feature type="chain" id="PRO_5014698636" description="DUF4148 domain-containing protein" evidence="2">
    <location>
        <begin position="23"/>
        <end position="93"/>
    </location>
</feature>
<organism evidence="3 4">
    <name type="scientific">Trinickia dabaoshanensis</name>
    <dbReference type="NCBI Taxonomy" id="564714"/>
    <lineage>
        <taxon>Bacteria</taxon>
        <taxon>Pseudomonadati</taxon>
        <taxon>Pseudomonadota</taxon>
        <taxon>Betaproteobacteria</taxon>
        <taxon>Burkholderiales</taxon>
        <taxon>Burkholderiaceae</taxon>
        <taxon>Trinickia</taxon>
    </lineage>
</organism>
<evidence type="ECO:0000256" key="2">
    <source>
        <dbReference type="SAM" id="SignalP"/>
    </source>
</evidence>
<keyword evidence="4" id="KW-1185">Reference proteome</keyword>
<reference evidence="3 4" key="1">
    <citation type="submission" date="2018-01" db="EMBL/GenBank/DDBJ databases">
        <title>Whole genome analyses suggest that Burkholderia sensu lato contains two further novel genera in the rhizoxinica-symbiotica group Mycetohabitans gen. nov., and Trinickia gen. nov.: implications for the evolution of diazotrophy and nodulation in the Burkholderiaceae.</title>
        <authorList>
            <person name="Estrada-de los Santos P."/>
            <person name="Palmer M."/>
            <person name="Chavez-Ramirez B."/>
            <person name="Beukes C."/>
            <person name="Steenkamp E.T."/>
            <person name="Hirsch A.M."/>
            <person name="Manyaka P."/>
            <person name="Maluk M."/>
            <person name="Lafos M."/>
            <person name="Crook M."/>
            <person name="Gross E."/>
            <person name="Simon M.F."/>
            <person name="Bueno dos Reis Junior F."/>
            <person name="Poole P.S."/>
            <person name="Venter S.N."/>
            <person name="James E.K."/>
        </authorList>
    </citation>
    <scope>NUCLEOTIDE SEQUENCE [LARGE SCALE GENOMIC DNA]</scope>
    <source>
        <strain evidence="3 4">GIMN1.004</strain>
    </source>
</reference>
<dbReference type="InterPro" id="IPR025421">
    <property type="entry name" value="DUF4148"/>
</dbReference>
<gene>
    <name evidence="3" type="ORF">C0Z18_06785</name>
</gene>
<evidence type="ECO:0008006" key="5">
    <source>
        <dbReference type="Google" id="ProtNLM"/>
    </source>
</evidence>
<dbReference type="Proteomes" id="UP000235616">
    <property type="component" value="Unassembled WGS sequence"/>
</dbReference>
<dbReference type="AlphaFoldDB" id="A0A2N7VX74"/>
<dbReference type="EMBL" id="PNYA01000005">
    <property type="protein sequence ID" value="PMS21743.1"/>
    <property type="molecule type" value="Genomic_DNA"/>
</dbReference>
<name>A0A2N7VX74_9BURK</name>
<comment type="caution">
    <text evidence="3">The sequence shown here is derived from an EMBL/GenBank/DDBJ whole genome shotgun (WGS) entry which is preliminary data.</text>
</comment>
<accession>A0A2N7VX74</accession>
<evidence type="ECO:0000313" key="4">
    <source>
        <dbReference type="Proteomes" id="UP000235616"/>
    </source>
</evidence>
<dbReference type="Pfam" id="PF13663">
    <property type="entry name" value="DUF4148"/>
    <property type="match status" value="1"/>
</dbReference>
<keyword evidence="2" id="KW-0732">Signal</keyword>
<evidence type="ECO:0000313" key="3">
    <source>
        <dbReference type="EMBL" id="PMS21743.1"/>
    </source>
</evidence>
<feature type="region of interest" description="Disordered" evidence="1">
    <location>
        <begin position="49"/>
        <end position="93"/>
    </location>
</feature>